<feature type="domain" description="Thioredoxin" evidence="2">
    <location>
        <begin position="257"/>
        <end position="413"/>
    </location>
</feature>
<accession>A0ABX7I157</accession>
<dbReference type="InterPro" id="IPR050553">
    <property type="entry name" value="Thioredoxin_ResA/DsbE_sf"/>
</dbReference>
<keyword evidence="4" id="KW-1185">Reference proteome</keyword>
<dbReference type="RefSeq" id="WP_204660567.1">
    <property type="nucleotide sequence ID" value="NZ_CP056775.1"/>
</dbReference>
<dbReference type="InterPro" id="IPR036249">
    <property type="entry name" value="Thioredoxin-like_sf"/>
</dbReference>
<evidence type="ECO:0000256" key="1">
    <source>
        <dbReference type="SAM" id="SignalP"/>
    </source>
</evidence>
<dbReference type="PANTHER" id="PTHR42852:SF13">
    <property type="entry name" value="PROTEIN DIPZ"/>
    <property type="match status" value="1"/>
</dbReference>
<name>A0ABX7I157_9BACT</name>
<gene>
    <name evidence="3" type="ORF">HWI92_02155</name>
</gene>
<feature type="chain" id="PRO_5046326896" evidence="1">
    <location>
        <begin position="27"/>
        <end position="424"/>
    </location>
</feature>
<evidence type="ECO:0000259" key="2">
    <source>
        <dbReference type="PROSITE" id="PS51352"/>
    </source>
</evidence>
<dbReference type="EMBL" id="CP056775">
    <property type="protein sequence ID" value="QRQ99805.1"/>
    <property type="molecule type" value="Genomic_DNA"/>
</dbReference>
<dbReference type="InterPro" id="IPR013766">
    <property type="entry name" value="Thioredoxin_domain"/>
</dbReference>
<dbReference type="PANTHER" id="PTHR42852">
    <property type="entry name" value="THIOL:DISULFIDE INTERCHANGE PROTEIN DSBE"/>
    <property type="match status" value="1"/>
</dbReference>
<dbReference type="SUPFAM" id="SSF52833">
    <property type="entry name" value="Thioredoxin-like"/>
    <property type="match status" value="1"/>
</dbReference>
<evidence type="ECO:0000313" key="3">
    <source>
        <dbReference type="EMBL" id="QRQ99805.1"/>
    </source>
</evidence>
<feature type="signal peptide" evidence="1">
    <location>
        <begin position="1"/>
        <end position="26"/>
    </location>
</feature>
<dbReference type="Proteomes" id="UP000612680">
    <property type="component" value="Chromosome"/>
</dbReference>
<protein>
    <submittedName>
        <fullName evidence="3">TlpA family protein disulfide reductase</fullName>
    </submittedName>
</protein>
<sequence>MKSFSSRLITYAVSAVLLLSSLNVQAQKTALKDGIWRGIFKIGDIEVPFNFEVSNGAGKAPVFTAINGDRRDEFQGRFISRDSIQVNLNTFETAWFARIESDGSISGVQKSLVPGNNSRTLSFTAAPGKSYRFIEPGKEVAPKADLSGRWWVKIKPDADAEGKPAPDRVAVFEQKGNKLVGIILSVSGDSRELEGNVQGDEFYLSGVTGSSPAYVKGKISSDQSISGTIGAGAHPTRFEGIKDDKAALPDAYALTFLKPGYDRLDFTFPDLEGKPVSLRDEKYKGKVVVIEIMGSWCPNCIDQITFLSPWYKENKSKGVEAIALAFEAKDDPAFAKNALTKLKNRYDMQYDILFAGKVGGNAVAEKLPAIDKFLAFPTTIIVGRDGKVKEIHTGFSGKGTGQFYQDYVKKWNEDLARLISEPLP</sequence>
<dbReference type="PROSITE" id="PS51352">
    <property type="entry name" value="THIOREDOXIN_2"/>
    <property type="match status" value="1"/>
</dbReference>
<keyword evidence="1" id="KW-0732">Signal</keyword>
<reference evidence="3 4" key="1">
    <citation type="submission" date="2020-06" db="EMBL/GenBank/DDBJ databases">
        <title>Dyadobacter sandarakinus sp. nov., isolated from the soil of the Arctic Yellow River Station.</title>
        <authorList>
            <person name="Zhang Y."/>
            <person name="Peng F."/>
        </authorList>
    </citation>
    <scope>NUCLEOTIDE SEQUENCE [LARGE SCALE GENOMIC DNA]</scope>
    <source>
        <strain evidence="3 4">Q3-56</strain>
    </source>
</reference>
<dbReference type="Pfam" id="PF08534">
    <property type="entry name" value="Redoxin"/>
    <property type="match status" value="1"/>
</dbReference>
<organism evidence="3 4">
    <name type="scientific">Dyadobacter sandarakinus</name>
    <dbReference type="NCBI Taxonomy" id="2747268"/>
    <lineage>
        <taxon>Bacteria</taxon>
        <taxon>Pseudomonadati</taxon>
        <taxon>Bacteroidota</taxon>
        <taxon>Cytophagia</taxon>
        <taxon>Cytophagales</taxon>
        <taxon>Spirosomataceae</taxon>
        <taxon>Dyadobacter</taxon>
    </lineage>
</organism>
<dbReference type="CDD" id="cd02966">
    <property type="entry name" value="TlpA_like_family"/>
    <property type="match status" value="1"/>
</dbReference>
<dbReference type="Gene3D" id="3.40.30.10">
    <property type="entry name" value="Glutaredoxin"/>
    <property type="match status" value="1"/>
</dbReference>
<evidence type="ECO:0000313" key="4">
    <source>
        <dbReference type="Proteomes" id="UP000612680"/>
    </source>
</evidence>
<dbReference type="InterPro" id="IPR013740">
    <property type="entry name" value="Redoxin"/>
</dbReference>
<proteinExistence type="predicted"/>